<dbReference type="EMBL" id="BEHT01000031">
    <property type="protein sequence ID" value="GBC99580.1"/>
    <property type="molecule type" value="Genomic_DNA"/>
</dbReference>
<gene>
    <name evidence="2" type="ORF">HRbin17_02109</name>
</gene>
<dbReference type="PANTHER" id="PTHR40446:SF2">
    <property type="entry name" value="N-ACETYLGLUCOSAMINE-1-PHOSPHODIESTER ALPHA-N-ACETYLGLUCOSAMINIDASE"/>
    <property type="match status" value="1"/>
</dbReference>
<organism evidence="2 3">
    <name type="scientific">Candidatus Fervidibacter japonicus</name>
    <dbReference type="NCBI Taxonomy" id="2035412"/>
    <lineage>
        <taxon>Bacteria</taxon>
        <taxon>Candidatus Fervidibacterota</taxon>
        <taxon>Candidatus Fervidibacter</taxon>
    </lineage>
</organism>
<dbReference type="InterPro" id="IPR018711">
    <property type="entry name" value="NAGPA"/>
</dbReference>
<dbReference type="AlphaFoldDB" id="A0A2H5XEH4"/>
<name>A0A2H5XEH4_9BACT</name>
<sequence length="733" mass="78999">MRLWDRWRRTVALLGVVPAALTVAFAQGWQILRSEPIAPGVFWQALQRLQPPTWVGVVRIPLPLPDTLALTAALGGGNRLGRQPLSHIAQRVEAQKGYVAAAINADYFSMTATNYSGDPLGVHMQDSALVSLPTANRSALVGLRDGRVLITRFQVNALIQFPDGTTAPLNGLNEPPVPNGWTLFTPTFGATTQTPPGTTEVIATADLPLRPNTPLTATVQAVTETGGATILPNGVTLVVTGDATAKARALAQGAQLQLLVNLTPLDASFDPRQMVWAVGGGPRLLRDGQIAVEYAQENFNAKFAETKHPRTAVGLKEDALLWVVVDGRQPGYSEGMSLYELAEFLRNAGCKDGLNLDGGGSSTLLVRGSVVNRPSDGRERPIVNALLLLNLFPPQPLVRLWVAAPEGCWLAGSVVPLTVRGEDAAYRLLPLDANAVTVRVEPSLGEWRWDGSNLLLPMWSGKNPQTITVQVAARDGTVAPATLRLCVHPQPDEVQVIPNPVVVAPGAAVRLRVQAFGREPSGLRMPLRFDPLAVRWRVEGEVGTVQDGVFWAAPRPGEGAVEAMLNGVTVRVPVRVGETDWQTLHELDDLSGVQVQTTPETVKAQVSVTTTNKRSGAGAVRVHYDFSQGKRLRAVYLVLRRQLPHGAKQLALWVYGDGNGCWLRARLRDATGKLAFVDLAAAINWRDAWREVQAALPSGLTEPVTLEAIYLVAIRDDHHPSGVIVLDSLRAGF</sequence>
<evidence type="ECO:0000259" key="1">
    <source>
        <dbReference type="Pfam" id="PF09992"/>
    </source>
</evidence>
<proteinExistence type="predicted"/>
<comment type="caution">
    <text evidence="2">The sequence shown here is derived from an EMBL/GenBank/DDBJ whole genome shotgun (WGS) entry which is preliminary data.</text>
</comment>
<dbReference type="PANTHER" id="PTHR40446">
    <property type="entry name" value="N-ACETYLGLUCOSAMINE-1-PHOSPHODIESTER ALPHA-N-ACETYLGLUCOSAMINIDASE"/>
    <property type="match status" value="1"/>
</dbReference>
<dbReference type="Pfam" id="PF09992">
    <property type="entry name" value="NAGPA"/>
    <property type="match status" value="1"/>
</dbReference>
<evidence type="ECO:0000313" key="3">
    <source>
        <dbReference type="Proteomes" id="UP000236173"/>
    </source>
</evidence>
<dbReference type="Proteomes" id="UP000236173">
    <property type="component" value="Unassembled WGS sequence"/>
</dbReference>
<accession>A0A2H5XEH4</accession>
<feature type="domain" description="Phosphodiester glycosidase" evidence="1">
    <location>
        <begin position="227"/>
        <end position="388"/>
    </location>
</feature>
<reference evidence="3" key="1">
    <citation type="submission" date="2017-09" db="EMBL/GenBank/DDBJ databases">
        <title>Metaegenomics of thermophilic ammonia-oxidizing enrichment culture.</title>
        <authorList>
            <person name="Kato S."/>
            <person name="Suzuki K."/>
        </authorList>
    </citation>
    <scope>NUCLEOTIDE SEQUENCE [LARGE SCALE GENOMIC DNA]</scope>
</reference>
<protein>
    <recommendedName>
        <fullName evidence="1">Phosphodiester glycosidase domain-containing protein</fullName>
    </recommendedName>
</protein>
<evidence type="ECO:0000313" key="2">
    <source>
        <dbReference type="EMBL" id="GBC99580.1"/>
    </source>
</evidence>